<comment type="caution">
    <text evidence="3">The sequence shown here is derived from an EMBL/GenBank/DDBJ whole genome shotgun (WGS) entry which is preliminary data.</text>
</comment>
<reference evidence="3 4" key="1">
    <citation type="journal article" date="2019" name="Int. J. Syst. Evol. Microbiol.">
        <title>The Global Catalogue of Microorganisms (GCM) 10K type strain sequencing project: providing services to taxonomists for standard genome sequencing and annotation.</title>
        <authorList>
            <consortium name="The Broad Institute Genomics Platform"/>
            <consortium name="The Broad Institute Genome Sequencing Center for Infectious Disease"/>
            <person name="Wu L."/>
            <person name="Ma J."/>
        </authorList>
    </citation>
    <scope>NUCLEOTIDE SEQUENCE [LARGE SCALE GENOMIC DNA]</scope>
    <source>
        <strain evidence="3 4">LMG 29247</strain>
    </source>
</reference>
<keyword evidence="2" id="KW-1133">Transmembrane helix</keyword>
<organism evidence="3 4">
    <name type="scientific">Natrinema soli</name>
    <dbReference type="NCBI Taxonomy" id="1930624"/>
    <lineage>
        <taxon>Archaea</taxon>
        <taxon>Methanobacteriati</taxon>
        <taxon>Methanobacteriota</taxon>
        <taxon>Stenosarchaea group</taxon>
        <taxon>Halobacteria</taxon>
        <taxon>Halobacteriales</taxon>
        <taxon>Natrialbaceae</taxon>
        <taxon>Natrinema</taxon>
    </lineage>
</organism>
<evidence type="ECO:0000313" key="3">
    <source>
        <dbReference type="EMBL" id="MFC6766249.1"/>
    </source>
</evidence>
<dbReference type="Proteomes" id="UP001596383">
    <property type="component" value="Unassembled WGS sequence"/>
</dbReference>
<keyword evidence="2" id="KW-0472">Membrane</keyword>
<dbReference type="RefSeq" id="WP_273739221.1">
    <property type="nucleotide sequence ID" value="NZ_JAQIVI010000228.1"/>
</dbReference>
<feature type="transmembrane region" description="Helical" evidence="2">
    <location>
        <begin position="74"/>
        <end position="92"/>
    </location>
</feature>
<accession>A0ABD5SMZ9</accession>
<evidence type="ECO:0000256" key="2">
    <source>
        <dbReference type="SAM" id="Phobius"/>
    </source>
</evidence>
<proteinExistence type="predicted"/>
<gene>
    <name evidence="3" type="ORF">ACFQE6_15005</name>
</gene>
<dbReference type="EMBL" id="JBHSWV010000228">
    <property type="protein sequence ID" value="MFC6766249.1"/>
    <property type="molecule type" value="Genomic_DNA"/>
</dbReference>
<feature type="transmembrane region" description="Helical" evidence="2">
    <location>
        <begin position="98"/>
        <end position="115"/>
    </location>
</feature>
<feature type="region of interest" description="Disordered" evidence="1">
    <location>
        <begin position="139"/>
        <end position="158"/>
    </location>
</feature>
<sequence length="158" mass="16854">MIGRRYVTSSFGYRWLTAEPDPNVIVIDLRETLAIGPFIAALDRTLSELSTAAPTSAITDFAARISGSVRDRPIAITSLFVLSALGLSLAVLGAALSPALFGIHLFAAILAAVGLRSQRSLEEFLETRIVGLLAAAFEPPEPPSETQTNDRIGETDDE</sequence>
<evidence type="ECO:0000313" key="4">
    <source>
        <dbReference type="Proteomes" id="UP001596383"/>
    </source>
</evidence>
<name>A0ABD5SMZ9_9EURY</name>
<keyword evidence="2" id="KW-0812">Transmembrane</keyword>
<keyword evidence="4" id="KW-1185">Reference proteome</keyword>
<protein>
    <submittedName>
        <fullName evidence="3">Uncharacterized protein</fullName>
    </submittedName>
</protein>
<dbReference type="AlphaFoldDB" id="A0ABD5SMZ9"/>
<evidence type="ECO:0000256" key="1">
    <source>
        <dbReference type="SAM" id="MobiDB-lite"/>
    </source>
</evidence>